<dbReference type="Proteomes" id="UP000410492">
    <property type="component" value="Unassembled WGS sequence"/>
</dbReference>
<evidence type="ECO:0000313" key="2">
    <source>
        <dbReference type="Proteomes" id="UP000410492"/>
    </source>
</evidence>
<dbReference type="OrthoDB" id="10534395at2759"/>
<gene>
    <name evidence="1" type="ORF">CALMAC_LOCUS1057</name>
</gene>
<evidence type="ECO:0000313" key="1">
    <source>
        <dbReference type="EMBL" id="VEN35048.1"/>
    </source>
</evidence>
<keyword evidence="2" id="KW-1185">Reference proteome</keyword>
<accession>A0A653BHH8</accession>
<organism evidence="1 2">
    <name type="scientific">Callosobruchus maculatus</name>
    <name type="common">Southern cowpea weevil</name>
    <name type="synonym">Pulse bruchid</name>
    <dbReference type="NCBI Taxonomy" id="64391"/>
    <lineage>
        <taxon>Eukaryota</taxon>
        <taxon>Metazoa</taxon>
        <taxon>Ecdysozoa</taxon>
        <taxon>Arthropoda</taxon>
        <taxon>Hexapoda</taxon>
        <taxon>Insecta</taxon>
        <taxon>Pterygota</taxon>
        <taxon>Neoptera</taxon>
        <taxon>Endopterygota</taxon>
        <taxon>Coleoptera</taxon>
        <taxon>Polyphaga</taxon>
        <taxon>Cucujiformia</taxon>
        <taxon>Chrysomeloidea</taxon>
        <taxon>Chrysomelidae</taxon>
        <taxon>Bruchinae</taxon>
        <taxon>Bruchini</taxon>
        <taxon>Callosobruchus</taxon>
    </lineage>
</organism>
<dbReference type="EMBL" id="CAACVG010001206">
    <property type="protein sequence ID" value="VEN35048.1"/>
    <property type="molecule type" value="Genomic_DNA"/>
</dbReference>
<name>A0A653BHH8_CALMS</name>
<reference evidence="1 2" key="1">
    <citation type="submission" date="2019-01" db="EMBL/GenBank/DDBJ databases">
        <authorList>
            <person name="Sayadi A."/>
        </authorList>
    </citation>
    <scope>NUCLEOTIDE SEQUENCE [LARGE SCALE GENOMIC DNA]</scope>
</reference>
<dbReference type="AlphaFoldDB" id="A0A653BHH8"/>
<protein>
    <submittedName>
        <fullName evidence="1">Uncharacterized protein</fullName>
    </submittedName>
</protein>
<sequence length="121" mass="14094">MGGLIKPILYITHKSSIRKPLSTIIESLVRHKSTNKSDYTPRRYTSLEFNCSWSCINISRQSKTALQFLKHLGDTVRKSKNIRTLSLTLRRCVLKSIIPRFIYHIHNTIKYLKVINACKTF</sequence>
<proteinExistence type="predicted"/>